<evidence type="ECO:0000256" key="1">
    <source>
        <dbReference type="SAM" id="MobiDB-lite"/>
    </source>
</evidence>
<dbReference type="InterPro" id="IPR053178">
    <property type="entry name" value="Osmoadaptation_assoc"/>
</dbReference>
<dbReference type="GeneID" id="81364516"/>
<protein>
    <submittedName>
        <fullName evidence="2">Uncharacterized protein</fullName>
    </submittedName>
</protein>
<keyword evidence="3" id="KW-1185">Reference proteome</keyword>
<accession>A0A9X0BEI4</accession>
<evidence type="ECO:0000313" key="2">
    <source>
        <dbReference type="EMBL" id="KAJ5414272.1"/>
    </source>
</evidence>
<dbReference type="OrthoDB" id="4491390at2759"/>
<name>A0A9X0BEI4_9EURO</name>
<sequence>MTVLSRASPSSSSPSVMLDVQEPTGPLPETSAAFAMIQGHANHHNLIQAFLSKCFPSGWASRVNCSWLPLLSELPTTMKSDPLELSSIALAASVIGREHQDFSLISLGLKCYTQGLSQMRKALRHPILMKEDSTLAACMALNLYETLECPSKGSGGYFSHCHGLLALIQARGVEQHSSGAGHRLFLGIRVPGILYVLSQSASTILLDPLWMEGPWKELPKTHLDRVTDCLVAAPGILERVPLLRYLNPHQQAELILELVDECWQVDKKLDKFDIEIRIANLSPLYTTVSSRINPLADQDGCISMFPLAFCFSEPVIASALTLLWATRSMLWSGLGSLYKHYELLKGYYSLNPELLAEHTSICEHPGSMICLPVLEHREDYVSMAHNVCQSIEYFLQDEMGMIGALSVTPAIGLVIDALKNWPNHSEEIQWLHASLGLIGSKGARVLDYYKPQNSAPNI</sequence>
<gene>
    <name evidence="2" type="ORF">N7509_000899</name>
</gene>
<dbReference type="RefSeq" id="XP_056494118.1">
    <property type="nucleotide sequence ID" value="XM_056625536.1"/>
</dbReference>
<dbReference type="PANTHER" id="PTHR38111:SF11">
    <property type="entry name" value="TRANSCRIPTION FACTOR DOMAIN-CONTAINING PROTEIN-RELATED"/>
    <property type="match status" value="1"/>
</dbReference>
<evidence type="ECO:0000313" key="3">
    <source>
        <dbReference type="Proteomes" id="UP001147747"/>
    </source>
</evidence>
<proteinExistence type="predicted"/>
<reference evidence="2" key="2">
    <citation type="journal article" date="2023" name="IMA Fungus">
        <title>Comparative genomic study of the Penicillium genus elucidates a diverse pangenome and 15 lateral gene transfer events.</title>
        <authorList>
            <person name="Petersen C."/>
            <person name="Sorensen T."/>
            <person name="Nielsen M.R."/>
            <person name="Sondergaard T.E."/>
            <person name="Sorensen J.L."/>
            <person name="Fitzpatrick D.A."/>
            <person name="Frisvad J.C."/>
            <person name="Nielsen K.L."/>
        </authorList>
    </citation>
    <scope>NUCLEOTIDE SEQUENCE</scope>
    <source>
        <strain evidence="2">IBT 29677</strain>
    </source>
</reference>
<dbReference type="EMBL" id="JAPZBU010000003">
    <property type="protein sequence ID" value="KAJ5414272.1"/>
    <property type="molecule type" value="Genomic_DNA"/>
</dbReference>
<dbReference type="Proteomes" id="UP001147747">
    <property type="component" value="Unassembled WGS sequence"/>
</dbReference>
<dbReference type="AlphaFoldDB" id="A0A9X0BEI4"/>
<organism evidence="2 3">
    <name type="scientific">Penicillium cosmopolitanum</name>
    <dbReference type="NCBI Taxonomy" id="1131564"/>
    <lineage>
        <taxon>Eukaryota</taxon>
        <taxon>Fungi</taxon>
        <taxon>Dikarya</taxon>
        <taxon>Ascomycota</taxon>
        <taxon>Pezizomycotina</taxon>
        <taxon>Eurotiomycetes</taxon>
        <taxon>Eurotiomycetidae</taxon>
        <taxon>Eurotiales</taxon>
        <taxon>Aspergillaceae</taxon>
        <taxon>Penicillium</taxon>
    </lineage>
</organism>
<reference evidence="2" key="1">
    <citation type="submission" date="2022-12" db="EMBL/GenBank/DDBJ databases">
        <authorList>
            <person name="Petersen C."/>
        </authorList>
    </citation>
    <scope>NUCLEOTIDE SEQUENCE</scope>
    <source>
        <strain evidence="2">IBT 29677</strain>
    </source>
</reference>
<feature type="region of interest" description="Disordered" evidence="1">
    <location>
        <begin position="1"/>
        <end position="22"/>
    </location>
</feature>
<comment type="caution">
    <text evidence="2">The sequence shown here is derived from an EMBL/GenBank/DDBJ whole genome shotgun (WGS) entry which is preliminary data.</text>
</comment>
<dbReference type="PANTHER" id="PTHR38111">
    <property type="entry name" value="ZN(2)-C6 FUNGAL-TYPE DOMAIN-CONTAINING PROTEIN-RELATED"/>
    <property type="match status" value="1"/>
</dbReference>